<gene>
    <name evidence="1" type="ORF">T10_7331</name>
</gene>
<evidence type="ECO:0000313" key="1">
    <source>
        <dbReference type="EMBL" id="KRZ80942.1"/>
    </source>
</evidence>
<name>A0A0V1NBC5_9BILA</name>
<reference evidence="1 2" key="1">
    <citation type="submission" date="2015-01" db="EMBL/GenBank/DDBJ databases">
        <title>Evolution of Trichinella species and genotypes.</title>
        <authorList>
            <person name="Korhonen P.K."/>
            <person name="Edoardo P."/>
            <person name="Giuseppe L.R."/>
            <person name="Gasser R.B."/>
        </authorList>
    </citation>
    <scope>NUCLEOTIDE SEQUENCE [LARGE SCALE GENOMIC DNA]</scope>
    <source>
        <strain evidence="1">ISS1980</strain>
    </source>
</reference>
<sequence>MCTSILALFVIVFTAISPLQFRLHVLKHETQDKNFLYKLIRASLSTMDRIYNYIRKTNTTIA</sequence>
<evidence type="ECO:0000313" key="2">
    <source>
        <dbReference type="Proteomes" id="UP000054843"/>
    </source>
</evidence>
<protein>
    <submittedName>
        <fullName evidence="1">Uncharacterized protein</fullName>
    </submittedName>
</protein>
<keyword evidence="2" id="KW-1185">Reference proteome</keyword>
<organism evidence="1 2">
    <name type="scientific">Trichinella papuae</name>
    <dbReference type="NCBI Taxonomy" id="268474"/>
    <lineage>
        <taxon>Eukaryota</taxon>
        <taxon>Metazoa</taxon>
        <taxon>Ecdysozoa</taxon>
        <taxon>Nematoda</taxon>
        <taxon>Enoplea</taxon>
        <taxon>Dorylaimia</taxon>
        <taxon>Trichinellida</taxon>
        <taxon>Trichinellidae</taxon>
        <taxon>Trichinella</taxon>
    </lineage>
</organism>
<dbReference type="Proteomes" id="UP000054843">
    <property type="component" value="Unassembled WGS sequence"/>
</dbReference>
<dbReference type="EMBL" id="JYDO01000001">
    <property type="protein sequence ID" value="KRZ80942.1"/>
    <property type="molecule type" value="Genomic_DNA"/>
</dbReference>
<dbReference type="AlphaFoldDB" id="A0A0V1NBC5"/>
<comment type="caution">
    <text evidence="1">The sequence shown here is derived from an EMBL/GenBank/DDBJ whole genome shotgun (WGS) entry which is preliminary data.</text>
</comment>
<accession>A0A0V1NBC5</accession>
<proteinExistence type="predicted"/>